<sequence length="200" mass="22907">MIKKLFDKCVDWAGRKYANFALAIVSFIESSFFPIPPDVMIIPMVIAKKQHFVKIALIATTFSVLGGLFGYLIGYIFFNEIGFKIFQFYGYENVNVLKEMFSSKQGMFSWFGLLFVAGFTPLPFKILTITSGFIHYNIFTFIFTCIFTRGLRFFLVAFLTNKFGSKISSFMEKKAGKWTFIIAGVVILLCAIVYFLIMNK</sequence>
<evidence type="ECO:0000256" key="1">
    <source>
        <dbReference type="SAM" id="Phobius"/>
    </source>
</evidence>
<protein>
    <recommendedName>
        <fullName evidence="3">DedA family protein</fullName>
    </recommendedName>
</protein>
<proteinExistence type="predicted"/>
<feature type="transmembrane region" description="Helical" evidence="1">
    <location>
        <begin position="178"/>
        <end position="197"/>
    </location>
</feature>
<feature type="transmembrane region" description="Helical" evidence="1">
    <location>
        <begin position="55"/>
        <end position="78"/>
    </location>
</feature>
<evidence type="ECO:0008006" key="3">
    <source>
        <dbReference type="Google" id="ProtNLM"/>
    </source>
</evidence>
<organism evidence="2">
    <name type="scientific">marine metagenome</name>
    <dbReference type="NCBI Taxonomy" id="408172"/>
    <lineage>
        <taxon>unclassified sequences</taxon>
        <taxon>metagenomes</taxon>
        <taxon>ecological metagenomes</taxon>
    </lineage>
</organism>
<reference evidence="2" key="1">
    <citation type="submission" date="2018-05" db="EMBL/GenBank/DDBJ databases">
        <authorList>
            <person name="Lanie J.A."/>
            <person name="Ng W.-L."/>
            <person name="Kazmierczak K.M."/>
            <person name="Andrzejewski T.M."/>
            <person name="Davidsen T.M."/>
            <person name="Wayne K.J."/>
            <person name="Tettelin H."/>
            <person name="Glass J.I."/>
            <person name="Rusch D."/>
            <person name="Podicherti R."/>
            <person name="Tsui H.-C.T."/>
            <person name="Winkler M.E."/>
        </authorList>
    </citation>
    <scope>NUCLEOTIDE SEQUENCE</scope>
</reference>
<feature type="transmembrane region" description="Helical" evidence="1">
    <location>
        <begin position="136"/>
        <end position="158"/>
    </location>
</feature>
<dbReference type="InterPro" id="IPR051311">
    <property type="entry name" value="DedA_domain"/>
</dbReference>
<dbReference type="AlphaFoldDB" id="A0A382SQI6"/>
<keyword evidence="1" id="KW-0472">Membrane</keyword>
<feature type="transmembrane region" description="Helical" evidence="1">
    <location>
        <begin position="107"/>
        <end position="124"/>
    </location>
</feature>
<dbReference type="PANTHER" id="PTHR42709:SF11">
    <property type="entry name" value="DEDA FAMILY PROTEIN"/>
    <property type="match status" value="1"/>
</dbReference>
<keyword evidence="1" id="KW-0812">Transmembrane</keyword>
<dbReference type="GO" id="GO:0005886">
    <property type="term" value="C:plasma membrane"/>
    <property type="evidence" value="ECO:0007669"/>
    <property type="project" value="TreeGrafter"/>
</dbReference>
<name>A0A382SQI6_9ZZZZ</name>
<feature type="transmembrane region" description="Helical" evidence="1">
    <location>
        <begin position="20"/>
        <end position="43"/>
    </location>
</feature>
<accession>A0A382SQI6</accession>
<dbReference type="EMBL" id="UINC01130786">
    <property type="protein sequence ID" value="SVD12063.1"/>
    <property type="molecule type" value="Genomic_DNA"/>
</dbReference>
<keyword evidence="1" id="KW-1133">Transmembrane helix</keyword>
<dbReference type="PANTHER" id="PTHR42709">
    <property type="entry name" value="ALKALINE PHOSPHATASE LIKE PROTEIN"/>
    <property type="match status" value="1"/>
</dbReference>
<gene>
    <name evidence="2" type="ORF">METZ01_LOCUS364917</name>
</gene>
<evidence type="ECO:0000313" key="2">
    <source>
        <dbReference type="EMBL" id="SVD12063.1"/>
    </source>
</evidence>